<dbReference type="SMART" id="SM00345">
    <property type="entry name" value="HTH_GNTR"/>
    <property type="match status" value="1"/>
</dbReference>
<organism evidence="7 8">
    <name type="scientific">Chitinophaga niastensis</name>
    <dbReference type="NCBI Taxonomy" id="536980"/>
    <lineage>
        <taxon>Bacteria</taxon>
        <taxon>Pseudomonadati</taxon>
        <taxon>Bacteroidota</taxon>
        <taxon>Chitinophagia</taxon>
        <taxon>Chitinophagales</taxon>
        <taxon>Chitinophagaceae</taxon>
        <taxon>Chitinophaga</taxon>
    </lineage>
</organism>
<keyword evidence="8" id="KW-1185">Reference proteome</keyword>
<dbReference type="InterPro" id="IPR036390">
    <property type="entry name" value="WH_DNA-bd_sf"/>
</dbReference>
<dbReference type="OrthoDB" id="594134at2"/>
<dbReference type="PANTHER" id="PTHR46577">
    <property type="entry name" value="HTH-TYPE TRANSCRIPTIONAL REGULATORY PROTEIN GABR"/>
    <property type="match status" value="1"/>
</dbReference>
<dbReference type="InterPro" id="IPR015424">
    <property type="entry name" value="PyrdxlP-dep_Trfase"/>
</dbReference>
<keyword evidence="7" id="KW-0808">Transferase</keyword>
<dbReference type="GO" id="GO:0030170">
    <property type="term" value="F:pyridoxal phosphate binding"/>
    <property type="evidence" value="ECO:0007669"/>
    <property type="project" value="InterPro"/>
</dbReference>
<accession>A0A2P8HM94</accession>
<gene>
    <name evidence="7" type="ORF">CLV51_102190</name>
</gene>
<dbReference type="InterPro" id="IPR015421">
    <property type="entry name" value="PyrdxlP-dep_Trfase_major"/>
</dbReference>
<sequence>MVQMLRPWKTILHIELNSDKAVFLQIADGIILEIKKGRLKPGMSLPGSRVLANDIGVNRKTVVLAYEELIDTGWLSTANKSGTFVSEKLPEIKHSRKNKQEAAPPSPASFSFNVRERILPGDDDRPPLIVFDDGLPDVKLAPMDELVKAHKRIFQQKSRWCMMGYRSPKGEKRLRDALADMLTHDRGLNVHPERICVTRGSQMALYLTVQTLVCPGDWVAIETPGYSPAWETFKQAGAKIEPIKVDDEGICVTALEQLCQRKKIKAVYVTPHHQFPTTVSMKIGRRLELLALSTKYGFAIVEDDYDHEYHFGARSLLPLASNEAAANVIYISSLSKLLAPAVRIGYVVGPEKFIDSLAALRMIVDRQGDTVMENAVAELMEAGAIHRHAKRAFNIYKTRREQMAFYLDHYLQHKITYQKPEGGLAYWVLINKAVNTTLLATKLLKKGVQIIPTERFFFDKKPLNALRLGYASLDNHALEEGIKTIASCL</sequence>
<evidence type="ECO:0000256" key="4">
    <source>
        <dbReference type="ARBA" id="ARBA00023125"/>
    </source>
</evidence>
<name>A0A2P8HM94_CHINA</name>
<keyword evidence="7" id="KW-0032">Aminotransferase</keyword>
<dbReference type="Gene3D" id="3.40.640.10">
    <property type="entry name" value="Type I PLP-dependent aspartate aminotransferase-like (Major domain)"/>
    <property type="match status" value="1"/>
</dbReference>
<keyword evidence="2" id="KW-0663">Pyridoxal phosphate</keyword>
<evidence type="ECO:0000256" key="3">
    <source>
        <dbReference type="ARBA" id="ARBA00023015"/>
    </source>
</evidence>
<dbReference type="Proteomes" id="UP000240971">
    <property type="component" value="Unassembled WGS sequence"/>
</dbReference>
<dbReference type="SUPFAM" id="SSF46785">
    <property type="entry name" value="Winged helix' DNA-binding domain"/>
    <property type="match status" value="1"/>
</dbReference>
<dbReference type="SUPFAM" id="SSF53383">
    <property type="entry name" value="PLP-dependent transferases"/>
    <property type="match status" value="1"/>
</dbReference>
<dbReference type="InterPro" id="IPR051446">
    <property type="entry name" value="HTH_trans_reg/aminotransferase"/>
</dbReference>
<dbReference type="GO" id="GO:0003677">
    <property type="term" value="F:DNA binding"/>
    <property type="evidence" value="ECO:0007669"/>
    <property type="project" value="UniProtKB-KW"/>
</dbReference>
<dbReference type="EMBL" id="PYAW01000002">
    <property type="protein sequence ID" value="PSL47344.1"/>
    <property type="molecule type" value="Genomic_DNA"/>
</dbReference>
<dbReference type="CDD" id="cd07377">
    <property type="entry name" value="WHTH_GntR"/>
    <property type="match status" value="1"/>
</dbReference>
<dbReference type="PANTHER" id="PTHR46577:SF1">
    <property type="entry name" value="HTH-TYPE TRANSCRIPTIONAL REGULATORY PROTEIN GABR"/>
    <property type="match status" value="1"/>
</dbReference>
<reference evidence="7 8" key="1">
    <citation type="submission" date="2018-03" db="EMBL/GenBank/DDBJ databases">
        <title>Genomic Encyclopedia of Archaeal and Bacterial Type Strains, Phase II (KMG-II): from individual species to whole genera.</title>
        <authorList>
            <person name="Goeker M."/>
        </authorList>
    </citation>
    <scope>NUCLEOTIDE SEQUENCE [LARGE SCALE GENOMIC DNA]</scope>
    <source>
        <strain evidence="7 8">DSM 24859</strain>
    </source>
</reference>
<protein>
    <submittedName>
        <fullName evidence="7">GntR family transcriptional regulator/MocR family aminotransferase</fullName>
    </submittedName>
</protein>
<dbReference type="Pfam" id="PF00392">
    <property type="entry name" value="GntR"/>
    <property type="match status" value="1"/>
</dbReference>
<evidence type="ECO:0000259" key="6">
    <source>
        <dbReference type="PROSITE" id="PS50949"/>
    </source>
</evidence>
<dbReference type="GO" id="GO:0008483">
    <property type="term" value="F:transaminase activity"/>
    <property type="evidence" value="ECO:0007669"/>
    <property type="project" value="UniProtKB-KW"/>
</dbReference>
<keyword evidence="4" id="KW-0238">DNA-binding</keyword>
<dbReference type="InterPro" id="IPR036388">
    <property type="entry name" value="WH-like_DNA-bd_sf"/>
</dbReference>
<keyword evidence="3" id="KW-0805">Transcription regulation</keyword>
<dbReference type="Pfam" id="PF00155">
    <property type="entry name" value="Aminotran_1_2"/>
    <property type="match status" value="1"/>
</dbReference>
<dbReference type="RefSeq" id="WP_106527805.1">
    <property type="nucleotide sequence ID" value="NZ_PYAW01000002.1"/>
</dbReference>
<dbReference type="InterPro" id="IPR000524">
    <property type="entry name" value="Tscrpt_reg_HTH_GntR"/>
</dbReference>
<dbReference type="Gene3D" id="1.10.10.10">
    <property type="entry name" value="Winged helix-like DNA-binding domain superfamily/Winged helix DNA-binding domain"/>
    <property type="match status" value="1"/>
</dbReference>
<dbReference type="PROSITE" id="PS50949">
    <property type="entry name" value="HTH_GNTR"/>
    <property type="match status" value="1"/>
</dbReference>
<evidence type="ECO:0000256" key="1">
    <source>
        <dbReference type="ARBA" id="ARBA00005384"/>
    </source>
</evidence>
<comment type="caution">
    <text evidence="7">The sequence shown here is derived from an EMBL/GenBank/DDBJ whole genome shotgun (WGS) entry which is preliminary data.</text>
</comment>
<dbReference type="CDD" id="cd00609">
    <property type="entry name" value="AAT_like"/>
    <property type="match status" value="1"/>
</dbReference>
<feature type="domain" description="HTH gntR-type" evidence="6">
    <location>
        <begin position="20"/>
        <end position="88"/>
    </location>
</feature>
<comment type="similarity">
    <text evidence="1">In the C-terminal section; belongs to the class-I pyridoxal-phosphate-dependent aminotransferase family.</text>
</comment>
<dbReference type="InterPro" id="IPR004839">
    <property type="entry name" value="Aminotransferase_I/II_large"/>
</dbReference>
<evidence type="ECO:0000256" key="5">
    <source>
        <dbReference type="ARBA" id="ARBA00023163"/>
    </source>
</evidence>
<evidence type="ECO:0000313" key="8">
    <source>
        <dbReference type="Proteomes" id="UP000240971"/>
    </source>
</evidence>
<evidence type="ECO:0000313" key="7">
    <source>
        <dbReference type="EMBL" id="PSL47344.1"/>
    </source>
</evidence>
<evidence type="ECO:0000256" key="2">
    <source>
        <dbReference type="ARBA" id="ARBA00022898"/>
    </source>
</evidence>
<proteinExistence type="inferred from homology"/>
<keyword evidence="5" id="KW-0804">Transcription</keyword>
<dbReference type="AlphaFoldDB" id="A0A2P8HM94"/>
<dbReference type="GO" id="GO:0003700">
    <property type="term" value="F:DNA-binding transcription factor activity"/>
    <property type="evidence" value="ECO:0007669"/>
    <property type="project" value="InterPro"/>
</dbReference>